<evidence type="ECO:0000256" key="1">
    <source>
        <dbReference type="SAM" id="Phobius"/>
    </source>
</evidence>
<feature type="transmembrane region" description="Helical" evidence="1">
    <location>
        <begin position="340"/>
        <end position="359"/>
    </location>
</feature>
<gene>
    <name evidence="2" type="ORF">ENSA7_47950</name>
</gene>
<dbReference type="OrthoDB" id="5479696at2"/>
<keyword evidence="1" id="KW-1133">Transmembrane helix</keyword>
<feature type="transmembrane region" description="Helical" evidence="1">
    <location>
        <begin position="270"/>
        <end position="292"/>
    </location>
</feature>
<dbReference type="RefSeq" id="WP_106091708.1">
    <property type="nucleotide sequence ID" value="NZ_PVNL01000097.1"/>
</dbReference>
<feature type="transmembrane region" description="Helical" evidence="1">
    <location>
        <begin position="33"/>
        <end position="52"/>
    </location>
</feature>
<sequence>MIAPPELITQDPTLREQLWFYLTSRTETSEMQFAFAVTAIAVLLAAVAWRTLQLHRRKTTDPGTPSKWLRWGDRMISAALLIAALGSATQYFYGSRNGDNWLHRWDLYHQVIGAKYFSELGYFRIYECTWEIDASHQRHFRRVSKMRDIETLKVLPTAEAVGEMDCEDLFADEARLEQFAKDIDDIHELGGAGMWNKLFGDKGFNGTPFHAWILSKLTAQVDIVQRELVWLGLLDVFLMMFAFGCVAWAWDVKTAAIAILFFCANFPNRYIHMGGSILRFDYIAMLIIALALMKKDKFAIAGACVAWATAERVFPAVFAVGLGFKAGVELLATRTLRREYLKFGLGFVFGLLVLFGLSLTMSDSIGGGVDNWRDWWANMKVHTEHTRGFRVGFKHMFMMDGNVTERHRFMGWAKKTASFHTRDHYYLLTMAALFGPLLLAVRKLDAVTFAALFCAAGFFTLTIATRYYYSVMVLFILVDRKLFEDRKQMLLTALLCLTAAFLTKTAAATSSVPYHYNTASSAAFAGYFVILGALLWIDPWLRDRFIVAGADVAEEPAATAPAADPPPS</sequence>
<evidence type="ECO:0000313" key="3">
    <source>
        <dbReference type="Proteomes" id="UP000238823"/>
    </source>
</evidence>
<comment type="caution">
    <text evidence="2">The sequence shown here is derived from an EMBL/GenBank/DDBJ whole genome shotgun (WGS) entry which is preliminary data.</text>
</comment>
<feature type="transmembrane region" description="Helical" evidence="1">
    <location>
        <begin position="75"/>
        <end position="94"/>
    </location>
</feature>
<organism evidence="2 3">
    <name type="scientific">Enhygromyxa salina</name>
    <dbReference type="NCBI Taxonomy" id="215803"/>
    <lineage>
        <taxon>Bacteria</taxon>
        <taxon>Pseudomonadati</taxon>
        <taxon>Myxococcota</taxon>
        <taxon>Polyangia</taxon>
        <taxon>Nannocystales</taxon>
        <taxon>Nannocystaceae</taxon>
        <taxon>Enhygromyxa</taxon>
    </lineage>
</organism>
<dbReference type="AlphaFoldDB" id="A0A2S9YJF6"/>
<proteinExistence type="predicted"/>
<feature type="transmembrane region" description="Helical" evidence="1">
    <location>
        <begin position="519"/>
        <end position="537"/>
    </location>
</feature>
<feature type="transmembrane region" description="Helical" evidence="1">
    <location>
        <begin position="447"/>
        <end position="469"/>
    </location>
</feature>
<feature type="transmembrane region" description="Helical" evidence="1">
    <location>
        <begin position="489"/>
        <end position="507"/>
    </location>
</feature>
<keyword evidence="1" id="KW-0812">Transmembrane</keyword>
<name>A0A2S9YJF6_9BACT</name>
<dbReference type="Proteomes" id="UP000238823">
    <property type="component" value="Unassembled WGS sequence"/>
</dbReference>
<feature type="transmembrane region" description="Helical" evidence="1">
    <location>
        <begin position="424"/>
        <end position="441"/>
    </location>
</feature>
<evidence type="ECO:0000313" key="2">
    <source>
        <dbReference type="EMBL" id="PRQ05166.1"/>
    </source>
</evidence>
<protein>
    <submittedName>
        <fullName evidence="2">Uncharacterized protein</fullName>
    </submittedName>
</protein>
<accession>A0A2S9YJF6</accession>
<feature type="transmembrane region" description="Helical" evidence="1">
    <location>
        <begin position="228"/>
        <end position="250"/>
    </location>
</feature>
<dbReference type="EMBL" id="PVNL01000097">
    <property type="protein sequence ID" value="PRQ05166.1"/>
    <property type="molecule type" value="Genomic_DNA"/>
</dbReference>
<reference evidence="2 3" key="1">
    <citation type="submission" date="2018-03" db="EMBL/GenBank/DDBJ databases">
        <title>Draft Genome Sequences of the Obligatory Marine Myxobacteria Enhygromyxa salina SWB007.</title>
        <authorList>
            <person name="Poehlein A."/>
            <person name="Moghaddam J.A."/>
            <person name="Harms H."/>
            <person name="Alanjari M."/>
            <person name="Koenig G.M."/>
            <person name="Daniel R."/>
            <person name="Schaeberle T.F."/>
        </authorList>
    </citation>
    <scope>NUCLEOTIDE SEQUENCE [LARGE SCALE GENOMIC DNA]</scope>
    <source>
        <strain evidence="2 3">SWB007</strain>
    </source>
</reference>
<keyword evidence="1" id="KW-0472">Membrane</keyword>